<dbReference type="SUPFAM" id="SSF53383">
    <property type="entry name" value="PLP-dependent transferases"/>
    <property type="match status" value="1"/>
</dbReference>
<keyword evidence="2" id="KW-0808">Transferase</keyword>
<gene>
    <name evidence="2" type="ORF">U9M73_14440</name>
</gene>
<dbReference type="Gene3D" id="3.40.640.10">
    <property type="entry name" value="Type I PLP-dependent aspartate aminotransferase-like (Major domain)"/>
    <property type="match status" value="2"/>
</dbReference>
<dbReference type="PANTHER" id="PTHR46577">
    <property type="entry name" value="HTH-TYPE TRANSCRIPTIONAL REGULATORY PROTEIN GABR"/>
    <property type="match status" value="1"/>
</dbReference>
<dbReference type="InterPro" id="IPR004839">
    <property type="entry name" value="Aminotransferase_I/II_large"/>
</dbReference>
<dbReference type="GO" id="GO:0008483">
    <property type="term" value="F:transaminase activity"/>
    <property type="evidence" value="ECO:0007669"/>
    <property type="project" value="UniProtKB-KW"/>
</dbReference>
<dbReference type="RefSeq" id="WP_323077792.1">
    <property type="nucleotide sequence ID" value="NZ_CBCSKM010000025.1"/>
</dbReference>
<dbReference type="PANTHER" id="PTHR46577:SF1">
    <property type="entry name" value="HTH-TYPE TRANSCRIPTIONAL REGULATORY PROTEIN GABR"/>
    <property type="match status" value="1"/>
</dbReference>
<sequence>MSSSFRDRYAGFTPFSPEAMGQIFERSGGGVPPASLDYGDIRGEEALRKEFAAYLYRTRGMRCQPVQIMIVSGSSEGFALIAQTLRDRFDVVYLEDPTIEFTLHIFRRAGYRISPVAIDGAGMKLHELPAWEPGHLMLLTPSHQFPGGGILPIQPRQLLIGTIHRHFGERAAIQGDEAGMHLMIELHGVPTGIDWWSKAQAYGVRVYGVEDYCLIQGNYTRHILLGYGNLPEEVRMSLVALLSGLSLLFSSFTVHSRMIR</sequence>
<keyword evidence="3" id="KW-1185">Reference proteome</keyword>
<dbReference type="InterPro" id="IPR015424">
    <property type="entry name" value="PyrdxlP-dep_Trfase"/>
</dbReference>
<dbReference type="InterPro" id="IPR015421">
    <property type="entry name" value="PyrdxlP-dep_Trfase_major"/>
</dbReference>
<evidence type="ECO:0000313" key="3">
    <source>
        <dbReference type="Proteomes" id="UP001292216"/>
    </source>
</evidence>
<protein>
    <submittedName>
        <fullName evidence="2">Aminotransferase class I/II-fold pyridoxal phosphate-dependent enzyme</fullName>
    </submittedName>
</protein>
<evidence type="ECO:0000313" key="2">
    <source>
        <dbReference type="EMBL" id="MEA3571168.1"/>
    </source>
</evidence>
<dbReference type="Pfam" id="PF00155">
    <property type="entry name" value="Aminotran_1_2"/>
    <property type="match status" value="1"/>
</dbReference>
<evidence type="ECO:0000259" key="1">
    <source>
        <dbReference type="Pfam" id="PF00155"/>
    </source>
</evidence>
<dbReference type="EMBL" id="JAYERP010000001">
    <property type="protein sequence ID" value="MEA3571168.1"/>
    <property type="molecule type" value="Genomic_DNA"/>
</dbReference>
<feature type="domain" description="Aminotransferase class I/classII large" evidence="1">
    <location>
        <begin position="37"/>
        <end position="119"/>
    </location>
</feature>
<name>A0ABU5PMI6_9BACL</name>
<reference evidence="2 3" key="1">
    <citation type="submission" date="2023-12" db="EMBL/GenBank/DDBJ databases">
        <title>Whole genome sequencing of Paenibacillus phoenicis isolated from the Phoenix Mars Lander spacecraft assembly facility.</title>
        <authorList>
            <person name="Garcia A."/>
            <person name="Venkateswaran K."/>
        </authorList>
    </citation>
    <scope>NUCLEOTIDE SEQUENCE [LARGE SCALE GENOMIC DNA]</scope>
    <source>
        <strain evidence="2 3">3PO2SA</strain>
    </source>
</reference>
<dbReference type="Proteomes" id="UP001292216">
    <property type="component" value="Unassembled WGS sequence"/>
</dbReference>
<keyword evidence="2" id="KW-0032">Aminotransferase</keyword>
<accession>A0ABU5PMI6</accession>
<dbReference type="InterPro" id="IPR051446">
    <property type="entry name" value="HTH_trans_reg/aminotransferase"/>
</dbReference>
<organism evidence="2 3">
    <name type="scientific">Paenibacillus phoenicis</name>
    <dbReference type="NCBI Taxonomy" id="554117"/>
    <lineage>
        <taxon>Bacteria</taxon>
        <taxon>Bacillati</taxon>
        <taxon>Bacillota</taxon>
        <taxon>Bacilli</taxon>
        <taxon>Bacillales</taxon>
        <taxon>Paenibacillaceae</taxon>
        <taxon>Paenibacillus</taxon>
    </lineage>
</organism>
<comment type="caution">
    <text evidence="2">The sequence shown here is derived from an EMBL/GenBank/DDBJ whole genome shotgun (WGS) entry which is preliminary data.</text>
</comment>
<proteinExistence type="predicted"/>